<evidence type="ECO:0000256" key="1">
    <source>
        <dbReference type="ARBA" id="ARBA00022722"/>
    </source>
</evidence>
<dbReference type="InterPro" id="IPR027417">
    <property type="entry name" value="P-loop_NTPase"/>
</dbReference>
<dbReference type="Gene3D" id="3.40.50.300">
    <property type="entry name" value="P-loop containing nucleotide triphosphate hydrolases"/>
    <property type="match status" value="4"/>
</dbReference>
<dbReference type="SUPFAM" id="SSF52980">
    <property type="entry name" value="Restriction endonuclease-like"/>
    <property type="match status" value="1"/>
</dbReference>
<evidence type="ECO:0000256" key="6">
    <source>
        <dbReference type="ARBA" id="ARBA00022839"/>
    </source>
</evidence>
<organism evidence="11 12">
    <name type="scientific">Evtepia gabavorous</name>
    <dbReference type="NCBI Taxonomy" id="2211183"/>
    <lineage>
        <taxon>Bacteria</taxon>
        <taxon>Bacillati</taxon>
        <taxon>Bacillota</taxon>
        <taxon>Clostridia</taxon>
        <taxon>Eubacteriales</taxon>
        <taxon>Evtepia</taxon>
    </lineage>
</organism>
<evidence type="ECO:0000313" key="11">
    <source>
        <dbReference type="EMBL" id="RFT07216.1"/>
    </source>
</evidence>
<reference evidence="11 12" key="1">
    <citation type="submission" date="2018-07" db="EMBL/GenBank/DDBJ databases">
        <title>GABA Modulating Bacteria of the Human Gut Microbiota.</title>
        <authorList>
            <person name="Strandwitz P."/>
            <person name="Kim K.H."/>
            <person name="Terekhova D."/>
            <person name="Liu J.K."/>
            <person name="Sharma A."/>
            <person name="Levering J."/>
            <person name="Mcdonald D."/>
            <person name="Dietrich D."/>
            <person name="Ramadhar T.R."/>
            <person name="Lekbua A."/>
            <person name="Mroue N."/>
            <person name="Liston C."/>
            <person name="Stewart E.J."/>
            <person name="Dubin M.J."/>
            <person name="Zengler K."/>
            <person name="Knight R."/>
            <person name="Gilbert J.A."/>
            <person name="Clardy J."/>
            <person name="Lewis K."/>
        </authorList>
    </citation>
    <scope>NUCLEOTIDE SEQUENCE [LARGE SCALE GENOMIC DNA]</scope>
    <source>
        <strain evidence="11 12">KLE1738</strain>
    </source>
</reference>
<comment type="caution">
    <text evidence="11">The sequence shown here is derived from an EMBL/GenBank/DDBJ whole genome shotgun (WGS) entry which is preliminary data.</text>
</comment>
<dbReference type="PROSITE" id="PS51217">
    <property type="entry name" value="UVRD_HELICASE_CTER"/>
    <property type="match status" value="1"/>
</dbReference>
<feature type="domain" description="UvrD-like helicase C-terminal" evidence="10">
    <location>
        <begin position="264"/>
        <end position="557"/>
    </location>
</feature>
<protein>
    <submittedName>
        <fullName evidence="11">ATP-dependent nuclease subunit B</fullName>
    </submittedName>
</protein>
<dbReference type="Proteomes" id="UP000260649">
    <property type="component" value="Unassembled WGS sequence"/>
</dbReference>
<dbReference type="InterPro" id="IPR011604">
    <property type="entry name" value="PDDEXK-like_dom_sf"/>
</dbReference>
<keyword evidence="2" id="KW-0547">Nucleotide-binding</keyword>
<sequence>MLHILTGRAGSGKTTQVLRRMREAGERRPQLLLVPEQASFETERRFCRENGNQAGRYGEVLSFTRLENRVLSLGGGAAEPVLDAGGRLLVLYAALRSVQANLTVYAMPSQKPAFLTSLLTTLDELKSYCITGEQLTQVGEETEGLDGEKLRDLGLIFGAYEAMTARGALDPRDRLTRLAEKLRRFPFFQGQDVYLDGFTDFTPQQGLVLAELLRQAHSVTLALTYGEGAGEEAVFAPARKTLAWIKGLAAKVGCPVEEEALPAGEWERTPPLRHLEQALFAHPMPSYTGPWDGSIVVHELPSPREEVAWAAGEIRALVRQGRVRYRDIVVTARSMDPYWEQLEGVFAQYDIPLFQADKTDLLQKPLFTLITAALDAVNGGYLYEDMFRYLKTGLAGLSLPECDQLENYVLTWDIWGSRWTGAGGWTRHPGGYHQRFTPQDEETLETLNALRLRVIQPLERLRKNAGGTIGEQVLALYQFLEEIHAPEHLEARSAALLHQGEPELARQYSQLWEIFCRALEQCAALLGEVEAAFADFSRLLRLLLSQYSVGTIPASLDRVTAGDAQRLGGRACKVLFLLGAEDGAIPQVAPGQGLLTDQDRLLLEDYGLTCSPRLEEKISRENTIVYTTCAQPTERLCVTWPFQGAGGGEKRPSFLVERLNRLFPAAAAQGGAAPSLDQLRAMAAGLPQVRQALSDDPLCDTLFRRLDRAAHWTRGRLSADRVAALYGEKVAMSASRMDQYQSCHFAYFLRYGLGAKDRRPAGFHAPEYGTFVHFVLETVLREVRAQGGVARVSQEAVQACTARAVEDYVARELGGMEHQTPRFRYLFRRLERNVRAVVDNVVAELQASDFQPVLFELGFGPGKELPPVEITEGGVTLRISGFVDRVDGWVKDGRLYLRVVDYKTGRKSFDLTEVWHGLGLQMLLYLFTLEEEGDRIFGTRPIPAGVLYLPARDAMISGSRSMDEATRQRLLDKELVRRGLLLEEEDVLRAMEHGEGGPRFLPLRVSARTGKISGEALVSAQKLGRLKQHTQRILAQICGEIARGTIDADPVWRGEARNACQYCEFFQACQFEEHTDRRRWIPSVKNSEFWQWLEQTQEGGNTHGGETNA</sequence>
<dbReference type="InterPro" id="IPR014017">
    <property type="entry name" value="DNA_helicase_UvrD-like_C"/>
</dbReference>
<keyword evidence="7" id="KW-0067">ATP-binding</keyword>
<gene>
    <name evidence="11" type="ORF">DV520_03830</name>
</gene>
<keyword evidence="1" id="KW-0540">Nuclease</keyword>
<dbReference type="AlphaFoldDB" id="A0A3E2B5H5"/>
<evidence type="ECO:0000256" key="3">
    <source>
        <dbReference type="ARBA" id="ARBA00022763"/>
    </source>
</evidence>
<dbReference type="GeneID" id="97994872"/>
<evidence type="ECO:0000256" key="5">
    <source>
        <dbReference type="ARBA" id="ARBA00022806"/>
    </source>
</evidence>
<dbReference type="GO" id="GO:0004527">
    <property type="term" value="F:exonuclease activity"/>
    <property type="evidence" value="ECO:0007669"/>
    <property type="project" value="UniProtKB-KW"/>
</dbReference>
<keyword evidence="8" id="KW-0238">DNA-binding</keyword>
<evidence type="ECO:0000256" key="7">
    <source>
        <dbReference type="ARBA" id="ARBA00022840"/>
    </source>
</evidence>
<proteinExistence type="predicted"/>
<keyword evidence="4" id="KW-0378">Hydrolase</keyword>
<keyword evidence="3" id="KW-0227">DNA damage</keyword>
<dbReference type="InterPro" id="IPR049035">
    <property type="entry name" value="ADDB_N"/>
</dbReference>
<keyword evidence="12" id="KW-1185">Reference proteome</keyword>
<dbReference type="GO" id="GO:0003677">
    <property type="term" value="F:DNA binding"/>
    <property type="evidence" value="ECO:0007669"/>
    <property type="project" value="UniProtKB-KW"/>
</dbReference>
<dbReference type="PANTHER" id="PTHR30591:SF1">
    <property type="entry name" value="RECBCD ENZYME SUBUNIT RECC"/>
    <property type="match status" value="1"/>
</dbReference>
<evidence type="ECO:0000259" key="10">
    <source>
        <dbReference type="PROSITE" id="PS51217"/>
    </source>
</evidence>
<dbReference type="Gene3D" id="3.90.320.10">
    <property type="match status" value="1"/>
</dbReference>
<evidence type="ECO:0000256" key="9">
    <source>
        <dbReference type="ARBA" id="ARBA00023204"/>
    </source>
</evidence>
<accession>A0A3E2B5H5</accession>
<dbReference type="OrthoDB" id="9758506at2"/>
<name>A0A3E2B5H5_9FIRM</name>
<evidence type="ECO:0000256" key="8">
    <source>
        <dbReference type="ARBA" id="ARBA00023125"/>
    </source>
</evidence>
<dbReference type="InterPro" id="IPR038726">
    <property type="entry name" value="PDDEXK_AddAB-type"/>
</dbReference>
<dbReference type="InterPro" id="IPR011335">
    <property type="entry name" value="Restrct_endonuc-II-like"/>
</dbReference>
<dbReference type="RefSeq" id="WP_117141892.1">
    <property type="nucleotide sequence ID" value="NZ_CAKXKJ010000001.1"/>
</dbReference>
<dbReference type="GO" id="GO:0006310">
    <property type="term" value="P:DNA recombination"/>
    <property type="evidence" value="ECO:0007669"/>
    <property type="project" value="TreeGrafter"/>
</dbReference>
<dbReference type="Pfam" id="PF21445">
    <property type="entry name" value="ADDB_N"/>
    <property type="match status" value="1"/>
</dbReference>
<dbReference type="GO" id="GO:0004386">
    <property type="term" value="F:helicase activity"/>
    <property type="evidence" value="ECO:0007669"/>
    <property type="project" value="UniProtKB-KW"/>
</dbReference>
<keyword evidence="6" id="KW-0269">Exonuclease</keyword>
<evidence type="ECO:0000256" key="2">
    <source>
        <dbReference type="ARBA" id="ARBA00022741"/>
    </source>
</evidence>
<evidence type="ECO:0000313" key="12">
    <source>
        <dbReference type="Proteomes" id="UP000260649"/>
    </source>
</evidence>
<evidence type="ECO:0000256" key="4">
    <source>
        <dbReference type="ARBA" id="ARBA00022801"/>
    </source>
</evidence>
<dbReference type="SUPFAM" id="SSF52540">
    <property type="entry name" value="P-loop containing nucleoside triphosphate hydrolases"/>
    <property type="match status" value="1"/>
</dbReference>
<dbReference type="EMBL" id="QQRQ01000004">
    <property type="protein sequence ID" value="RFT07216.1"/>
    <property type="molecule type" value="Genomic_DNA"/>
</dbReference>
<dbReference type="GO" id="GO:0006281">
    <property type="term" value="P:DNA repair"/>
    <property type="evidence" value="ECO:0007669"/>
    <property type="project" value="UniProtKB-KW"/>
</dbReference>
<keyword evidence="9" id="KW-0234">DNA repair</keyword>
<dbReference type="GO" id="GO:0005524">
    <property type="term" value="F:ATP binding"/>
    <property type="evidence" value="ECO:0007669"/>
    <property type="project" value="UniProtKB-KW"/>
</dbReference>
<dbReference type="Pfam" id="PF12705">
    <property type="entry name" value="PDDEXK_1"/>
    <property type="match status" value="1"/>
</dbReference>
<keyword evidence="5" id="KW-0347">Helicase</keyword>
<dbReference type="PANTHER" id="PTHR30591">
    <property type="entry name" value="RECBCD ENZYME SUBUNIT RECC"/>
    <property type="match status" value="1"/>
</dbReference>